<dbReference type="GO" id="GO:0005874">
    <property type="term" value="C:microtubule"/>
    <property type="evidence" value="ECO:0007669"/>
    <property type="project" value="UniProtKB-KW"/>
</dbReference>
<evidence type="ECO:0000313" key="9">
    <source>
        <dbReference type="EMBL" id="KAJ1959304.1"/>
    </source>
</evidence>
<sequence length="1028" mass="116416">MTCISLETTKWSRRPPLGPLPETHQSPTPFQLPALPSTHPKSIIPLSSTTTVSCNSAQVPTPPLSSPCSPVAGSSPHSNIWDDALHAPRPVKTLYSWDTPRASFIYQPNTLPDQVPRFFSELCTTDVFHDLYLGHINLPLLYKEPCIIITEEQLYSAVLAMMHGHSTSLFTLDLATRAFSFTSRATRLKKYGQRSLQRALTRFIHLGTTLVRLQHVSTTMETNHGVWGITGAAFGATLGSYLTLCRGLIAHQFEQLQHKGQLSLCTVYHHISNIHRIVHQLAVMCRCSHNSEPSTSWKSAQREAYLTHGFYLPEGVSLVTHVYRTLQRFQLSGADTLLLSVVWILLIDSSQPLFSWLVRWLNAPENMVTLDPSGEFYGAFHAYLTFCTQSTDSSSLQASPSATALFSGSQRAESLPELPDFFTLEHVQAILDTGRLLHWLRTHLPKFFKDADLFLFPQNGPRLHWFPPCSNSKAECEWMFDPPATATIPHGPSCNILDVTTFPKPHLLTGITTTSAISQRLWDVFQQQGTSRAYPLPIQAERQILTPLYRHIECYNRHILQWLLVHSQLAQHCHRAVTISLLQHGTWWENMQGLLFDDMPLFIKDRHEKPIYHLRQKVPPAQPCASPGSVSALLDEFSVMSVGASPQRVPERGTRSRPVYLSGAKLYAVALARLRHRVYQVLQDTPDVLPPSSGAGSPNSTSIAPVGNLDQYVMVTGSTRFDPNYFNVFSPVAYGFLRLKYQWPMALTMFNGKSVGEKLDKLFGGAVQLAWVTYRVKELSRRIFTSPLLRKYRAYTSSPISQKRQQLALNPSWTDRSRYAVVVIRLHHEIHHFLTAFNQYVQDVVYGRTWMRFQQLLDLLQRQVIDPSSLPGSPTCPSFPGFGDFLAYYVSTLDTMLYQMLQRSSLRLLNKTLTGIFEVILRFCKQLEIDLLVLDSFQLDSAEKPQVSIDAMTDLQDEYRIELQAFCQQLAKAAQRRAEVTTAIPISLEKHLQRLNGRGPEMQADIIGYHPFMDLLSHLDYSDYYNFC</sequence>
<feature type="domain" description="Gamma tubulin complex component protein N-terminal" evidence="8">
    <location>
        <begin position="158"/>
        <end position="453"/>
    </location>
</feature>
<keyword evidence="4 5" id="KW-0206">Cytoskeleton</keyword>
<comment type="similarity">
    <text evidence="1 5">Belongs to the TUBGCP family.</text>
</comment>
<dbReference type="PANTHER" id="PTHR19302:SF70">
    <property type="entry name" value="GAMMA-TUBULIN COMPLEX COMPONENT 6"/>
    <property type="match status" value="1"/>
</dbReference>
<evidence type="ECO:0000256" key="5">
    <source>
        <dbReference type="RuleBase" id="RU363050"/>
    </source>
</evidence>
<reference evidence="9" key="1">
    <citation type="submission" date="2022-07" db="EMBL/GenBank/DDBJ databases">
        <title>Phylogenomic reconstructions and comparative analyses of Kickxellomycotina fungi.</title>
        <authorList>
            <person name="Reynolds N.K."/>
            <person name="Stajich J.E."/>
            <person name="Barry K."/>
            <person name="Grigoriev I.V."/>
            <person name="Crous P."/>
            <person name="Smith M.E."/>
        </authorList>
    </citation>
    <scope>NUCLEOTIDE SEQUENCE</scope>
    <source>
        <strain evidence="9">RSA 1196</strain>
    </source>
</reference>
<evidence type="ECO:0000259" key="8">
    <source>
        <dbReference type="Pfam" id="PF17681"/>
    </source>
</evidence>
<dbReference type="GO" id="GO:0051225">
    <property type="term" value="P:spindle assembly"/>
    <property type="evidence" value="ECO:0007669"/>
    <property type="project" value="TreeGrafter"/>
</dbReference>
<dbReference type="PANTHER" id="PTHR19302">
    <property type="entry name" value="GAMMA TUBULIN COMPLEX PROTEIN"/>
    <property type="match status" value="1"/>
</dbReference>
<gene>
    <name evidence="9" type="ORF">IWQ62_004664</name>
</gene>
<keyword evidence="2 5" id="KW-0963">Cytoplasm</keyword>
<dbReference type="GO" id="GO:0000278">
    <property type="term" value="P:mitotic cell cycle"/>
    <property type="evidence" value="ECO:0007669"/>
    <property type="project" value="TreeGrafter"/>
</dbReference>
<dbReference type="Pfam" id="PF04130">
    <property type="entry name" value="GCP_C_terminal"/>
    <property type="match status" value="1"/>
</dbReference>
<dbReference type="GO" id="GO:0051321">
    <property type="term" value="P:meiotic cell cycle"/>
    <property type="evidence" value="ECO:0007669"/>
    <property type="project" value="TreeGrafter"/>
</dbReference>
<dbReference type="Gene3D" id="1.20.120.1900">
    <property type="entry name" value="Gamma-tubulin complex, C-terminal domain"/>
    <property type="match status" value="1"/>
</dbReference>
<dbReference type="GO" id="GO:0007020">
    <property type="term" value="P:microtubule nucleation"/>
    <property type="evidence" value="ECO:0007669"/>
    <property type="project" value="InterPro"/>
</dbReference>
<keyword evidence="3 5" id="KW-0493">Microtubule</keyword>
<proteinExistence type="inferred from homology"/>
<organism evidence="9 10">
    <name type="scientific">Dispira parvispora</name>
    <dbReference type="NCBI Taxonomy" id="1520584"/>
    <lineage>
        <taxon>Eukaryota</taxon>
        <taxon>Fungi</taxon>
        <taxon>Fungi incertae sedis</taxon>
        <taxon>Zoopagomycota</taxon>
        <taxon>Kickxellomycotina</taxon>
        <taxon>Dimargaritomycetes</taxon>
        <taxon>Dimargaritales</taxon>
        <taxon>Dimargaritaceae</taxon>
        <taxon>Dispira</taxon>
    </lineage>
</organism>
<dbReference type="GO" id="GO:0043015">
    <property type="term" value="F:gamma-tubulin binding"/>
    <property type="evidence" value="ECO:0007669"/>
    <property type="project" value="InterPro"/>
</dbReference>
<comment type="subcellular location">
    <subcellularLocation>
        <location evidence="5">Cytoplasm</location>
        <location evidence="5">Cytoskeleton</location>
        <location evidence="5">Microtubule organizing center</location>
    </subcellularLocation>
</comment>
<dbReference type="InterPro" id="IPR040457">
    <property type="entry name" value="GCP_C"/>
</dbReference>
<feature type="region of interest" description="Disordered" evidence="6">
    <location>
        <begin position="1"/>
        <end position="29"/>
    </location>
</feature>
<dbReference type="InterPro" id="IPR007259">
    <property type="entry name" value="GCP"/>
</dbReference>
<dbReference type="OrthoDB" id="775571at2759"/>
<dbReference type="GO" id="GO:0005816">
    <property type="term" value="C:spindle pole body"/>
    <property type="evidence" value="ECO:0007669"/>
    <property type="project" value="UniProtKB-ARBA"/>
</dbReference>
<dbReference type="Pfam" id="PF17681">
    <property type="entry name" value="GCP_N_terminal"/>
    <property type="match status" value="1"/>
</dbReference>
<name>A0A9W8ARF7_9FUNG</name>
<accession>A0A9W8ARF7</accession>
<dbReference type="InterPro" id="IPR042241">
    <property type="entry name" value="GCP_C_sf"/>
</dbReference>
<keyword evidence="10" id="KW-1185">Reference proteome</keyword>
<evidence type="ECO:0000313" key="10">
    <source>
        <dbReference type="Proteomes" id="UP001150925"/>
    </source>
</evidence>
<dbReference type="GO" id="GO:0051011">
    <property type="term" value="F:microtubule minus-end binding"/>
    <property type="evidence" value="ECO:0007669"/>
    <property type="project" value="TreeGrafter"/>
</dbReference>
<dbReference type="EMBL" id="JANBPY010001625">
    <property type="protein sequence ID" value="KAJ1959304.1"/>
    <property type="molecule type" value="Genomic_DNA"/>
</dbReference>
<dbReference type="GO" id="GO:0000922">
    <property type="term" value="C:spindle pole"/>
    <property type="evidence" value="ECO:0007669"/>
    <property type="project" value="InterPro"/>
</dbReference>
<protein>
    <recommendedName>
        <fullName evidence="5">Spindle pole body component</fullName>
    </recommendedName>
</protein>
<evidence type="ECO:0000259" key="7">
    <source>
        <dbReference type="Pfam" id="PF04130"/>
    </source>
</evidence>
<dbReference type="GO" id="GO:0000930">
    <property type="term" value="C:gamma-tubulin complex"/>
    <property type="evidence" value="ECO:0007669"/>
    <property type="project" value="TreeGrafter"/>
</dbReference>
<feature type="domain" description="Gamma tubulin complex component C-terminal" evidence="7">
    <location>
        <begin position="771"/>
        <end position="1025"/>
    </location>
</feature>
<evidence type="ECO:0000256" key="6">
    <source>
        <dbReference type="SAM" id="MobiDB-lite"/>
    </source>
</evidence>
<dbReference type="AlphaFoldDB" id="A0A9W8ARF7"/>
<evidence type="ECO:0000256" key="2">
    <source>
        <dbReference type="ARBA" id="ARBA00022490"/>
    </source>
</evidence>
<evidence type="ECO:0000256" key="3">
    <source>
        <dbReference type="ARBA" id="ARBA00022701"/>
    </source>
</evidence>
<comment type="caution">
    <text evidence="9">The sequence shown here is derived from an EMBL/GenBank/DDBJ whole genome shotgun (WGS) entry which is preliminary data.</text>
</comment>
<dbReference type="Proteomes" id="UP001150925">
    <property type="component" value="Unassembled WGS sequence"/>
</dbReference>
<dbReference type="InterPro" id="IPR041470">
    <property type="entry name" value="GCP_N"/>
</dbReference>
<dbReference type="GO" id="GO:0031122">
    <property type="term" value="P:cytoplasmic microtubule organization"/>
    <property type="evidence" value="ECO:0007669"/>
    <property type="project" value="TreeGrafter"/>
</dbReference>
<evidence type="ECO:0000256" key="4">
    <source>
        <dbReference type="ARBA" id="ARBA00023212"/>
    </source>
</evidence>
<evidence type="ECO:0000256" key="1">
    <source>
        <dbReference type="ARBA" id="ARBA00010337"/>
    </source>
</evidence>